<keyword evidence="2" id="KW-1185">Reference proteome</keyword>
<dbReference type="EMBL" id="MCGT01000004">
    <property type="protein sequence ID" value="ORX60640.1"/>
    <property type="molecule type" value="Genomic_DNA"/>
</dbReference>
<accession>A0A1X2GT45</accession>
<dbReference type="AlphaFoldDB" id="A0A1X2GT45"/>
<evidence type="ECO:0000313" key="2">
    <source>
        <dbReference type="Proteomes" id="UP000242146"/>
    </source>
</evidence>
<gene>
    <name evidence="1" type="ORF">DM01DRAFT_1332769</name>
</gene>
<dbReference type="Proteomes" id="UP000242146">
    <property type="component" value="Unassembled WGS sequence"/>
</dbReference>
<protein>
    <submittedName>
        <fullName evidence="1">Uncharacterized protein</fullName>
    </submittedName>
</protein>
<name>A0A1X2GT45_9FUNG</name>
<evidence type="ECO:0000313" key="1">
    <source>
        <dbReference type="EMBL" id="ORX60640.1"/>
    </source>
</evidence>
<proteinExistence type="predicted"/>
<comment type="caution">
    <text evidence="1">The sequence shown here is derived from an EMBL/GenBank/DDBJ whole genome shotgun (WGS) entry which is preliminary data.</text>
</comment>
<organism evidence="1 2">
    <name type="scientific">Hesseltinella vesiculosa</name>
    <dbReference type="NCBI Taxonomy" id="101127"/>
    <lineage>
        <taxon>Eukaryota</taxon>
        <taxon>Fungi</taxon>
        <taxon>Fungi incertae sedis</taxon>
        <taxon>Mucoromycota</taxon>
        <taxon>Mucoromycotina</taxon>
        <taxon>Mucoromycetes</taxon>
        <taxon>Mucorales</taxon>
        <taxon>Cunninghamellaceae</taxon>
        <taxon>Hesseltinella</taxon>
    </lineage>
</organism>
<sequence length="62" mass="7343">MGMDITNWLLTDSVFISSSAKQLHDTSNDLERKQTEYNYIMSFLYPLLQRLLRGCPELDIMW</sequence>
<reference evidence="1 2" key="1">
    <citation type="submission" date="2016-07" db="EMBL/GenBank/DDBJ databases">
        <title>Pervasive Adenine N6-methylation of Active Genes in Fungi.</title>
        <authorList>
            <consortium name="DOE Joint Genome Institute"/>
            <person name="Mondo S.J."/>
            <person name="Dannebaum R.O."/>
            <person name="Kuo R.C."/>
            <person name="Labutti K."/>
            <person name="Haridas S."/>
            <person name="Kuo A."/>
            <person name="Salamov A."/>
            <person name="Ahrendt S.R."/>
            <person name="Lipzen A."/>
            <person name="Sullivan W."/>
            <person name="Andreopoulos W.B."/>
            <person name="Clum A."/>
            <person name="Lindquist E."/>
            <person name="Daum C."/>
            <person name="Ramamoorthy G.K."/>
            <person name="Gryganskyi A."/>
            <person name="Culley D."/>
            <person name="Magnuson J.K."/>
            <person name="James T.Y."/>
            <person name="O'Malley M.A."/>
            <person name="Stajich J.E."/>
            <person name="Spatafora J.W."/>
            <person name="Visel A."/>
            <person name="Grigoriev I.V."/>
        </authorList>
    </citation>
    <scope>NUCLEOTIDE SEQUENCE [LARGE SCALE GENOMIC DNA]</scope>
    <source>
        <strain evidence="1 2">NRRL 3301</strain>
    </source>
</reference>